<evidence type="ECO:0000256" key="2">
    <source>
        <dbReference type="ARBA" id="ARBA00022553"/>
    </source>
</evidence>
<dbReference type="InterPro" id="IPR014031">
    <property type="entry name" value="Ketoacyl_synth_C"/>
</dbReference>
<feature type="active site" description="Proton donor; for dehydratase activity" evidence="7">
    <location>
        <position position="1143"/>
    </location>
</feature>
<dbReference type="GO" id="GO:0044550">
    <property type="term" value="P:secondary metabolite biosynthetic process"/>
    <property type="evidence" value="ECO:0007669"/>
    <property type="project" value="TreeGrafter"/>
</dbReference>
<comment type="caution">
    <text evidence="11">The sequence shown here is derived from an EMBL/GenBank/DDBJ whole genome shotgun (WGS) entry which is preliminary data.</text>
</comment>
<dbReference type="Pfam" id="PF00550">
    <property type="entry name" value="PP-binding"/>
    <property type="match status" value="1"/>
</dbReference>
<keyword evidence="5" id="KW-0560">Oxidoreductase</keyword>
<evidence type="ECO:0000256" key="5">
    <source>
        <dbReference type="ARBA" id="ARBA00023002"/>
    </source>
</evidence>
<dbReference type="PROSITE" id="PS52019">
    <property type="entry name" value="PKS_MFAS_DH"/>
    <property type="match status" value="1"/>
</dbReference>
<dbReference type="SMART" id="SM00825">
    <property type="entry name" value="PKS_KS"/>
    <property type="match status" value="1"/>
</dbReference>
<dbReference type="Gene3D" id="3.10.129.110">
    <property type="entry name" value="Polyketide synthase dehydratase"/>
    <property type="match status" value="1"/>
</dbReference>
<dbReference type="InterPro" id="IPR020806">
    <property type="entry name" value="PKS_PP-bd"/>
</dbReference>
<evidence type="ECO:0000256" key="6">
    <source>
        <dbReference type="ARBA" id="ARBA00023268"/>
    </source>
</evidence>
<dbReference type="SMART" id="SM00822">
    <property type="entry name" value="PKS_KR"/>
    <property type="match status" value="1"/>
</dbReference>
<dbReference type="InterPro" id="IPR032821">
    <property type="entry name" value="PKS_assoc"/>
</dbReference>
<dbReference type="Pfam" id="PF21089">
    <property type="entry name" value="PKS_DH_N"/>
    <property type="match status" value="1"/>
</dbReference>
<proteinExistence type="predicted"/>
<dbReference type="GO" id="GO:0004312">
    <property type="term" value="F:fatty acid synthase activity"/>
    <property type="evidence" value="ECO:0007669"/>
    <property type="project" value="TreeGrafter"/>
</dbReference>
<dbReference type="InterPro" id="IPR013968">
    <property type="entry name" value="PKS_KR"/>
</dbReference>
<keyword evidence="6" id="KW-0511">Multifunctional enzyme</keyword>
<dbReference type="GO" id="GO:0008168">
    <property type="term" value="F:methyltransferase activity"/>
    <property type="evidence" value="ECO:0007669"/>
    <property type="project" value="UniProtKB-KW"/>
</dbReference>
<dbReference type="PROSITE" id="PS00606">
    <property type="entry name" value="KS3_1"/>
    <property type="match status" value="1"/>
</dbReference>
<dbReference type="InterPro" id="IPR006162">
    <property type="entry name" value="Ppantetheine_attach_site"/>
</dbReference>
<dbReference type="OrthoDB" id="416786at2759"/>
<dbReference type="InterPro" id="IPR049552">
    <property type="entry name" value="PKS_DH_N"/>
</dbReference>
<feature type="domain" description="PKS/mFAS DH" evidence="10">
    <location>
        <begin position="934"/>
        <end position="1236"/>
    </location>
</feature>
<keyword evidence="1" id="KW-0596">Phosphopantetheine</keyword>
<reference evidence="11 12" key="1">
    <citation type="submission" date="2019-12" db="EMBL/GenBank/DDBJ databases">
        <title>A genome sequence resource for the geographically widespread anthracnose pathogen Colletotrichum asianum.</title>
        <authorList>
            <person name="Meng Y."/>
        </authorList>
    </citation>
    <scope>NUCLEOTIDE SEQUENCE [LARGE SCALE GENOMIC DNA]</scope>
    <source>
        <strain evidence="11 12">ICMP 18580</strain>
    </source>
</reference>
<evidence type="ECO:0000256" key="1">
    <source>
        <dbReference type="ARBA" id="ARBA00022450"/>
    </source>
</evidence>
<dbReference type="CDD" id="cd02440">
    <property type="entry name" value="AdoMet_MTases"/>
    <property type="match status" value="1"/>
</dbReference>
<dbReference type="SMART" id="SM00823">
    <property type="entry name" value="PKS_PP"/>
    <property type="match status" value="1"/>
</dbReference>
<dbReference type="GO" id="GO:0006633">
    <property type="term" value="P:fatty acid biosynthetic process"/>
    <property type="evidence" value="ECO:0007669"/>
    <property type="project" value="InterPro"/>
</dbReference>
<evidence type="ECO:0000259" key="8">
    <source>
        <dbReference type="PROSITE" id="PS50075"/>
    </source>
</evidence>
<feature type="domain" description="Ketosynthase family 3 (KS3)" evidence="9">
    <location>
        <begin position="5"/>
        <end position="437"/>
    </location>
</feature>
<dbReference type="Pfam" id="PF02801">
    <property type="entry name" value="Ketoacyl-synt_C"/>
    <property type="match status" value="1"/>
</dbReference>
<dbReference type="Gene3D" id="1.10.1200.10">
    <property type="entry name" value="ACP-like"/>
    <property type="match status" value="1"/>
</dbReference>
<dbReference type="InterPro" id="IPR036736">
    <property type="entry name" value="ACP-like_sf"/>
</dbReference>
<dbReference type="InterPro" id="IPR018201">
    <property type="entry name" value="Ketoacyl_synth_AS"/>
</dbReference>
<dbReference type="SMART" id="SM00826">
    <property type="entry name" value="PKS_DH"/>
    <property type="match status" value="1"/>
</dbReference>
<dbReference type="Pfam" id="PF00698">
    <property type="entry name" value="Acyl_transf_1"/>
    <property type="match status" value="1"/>
</dbReference>
<dbReference type="Pfam" id="PF16197">
    <property type="entry name" value="KAsynt_C_assoc"/>
    <property type="match status" value="1"/>
</dbReference>
<keyword evidence="2" id="KW-0597">Phosphoprotein</keyword>
<dbReference type="InterPro" id="IPR014030">
    <property type="entry name" value="Ketoacyl_synth_N"/>
</dbReference>
<dbReference type="SMART" id="SM00827">
    <property type="entry name" value="PKS_AT"/>
    <property type="match status" value="1"/>
</dbReference>
<accession>A0A8H3ZFQ9</accession>
<dbReference type="Pfam" id="PF14765">
    <property type="entry name" value="PS-DH"/>
    <property type="match status" value="1"/>
</dbReference>
<dbReference type="InterPro" id="IPR014043">
    <property type="entry name" value="Acyl_transferase_dom"/>
</dbReference>
<dbReference type="SUPFAM" id="SSF52151">
    <property type="entry name" value="FabD/lysophospholipase-like"/>
    <property type="match status" value="1"/>
</dbReference>
<dbReference type="InterPro" id="IPR009081">
    <property type="entry name" value="PP-bd_ACP"/>
</dbReference>
<dbReference type="GO" id="GO:0016491">
    <property type="term" value="F:oxidoreductase activity"/>
    <property type="evidence" value="ECO:0007669"/>
    <property type="project" value="UniProtKB-KW"/>
</dbReference>
<dbReference type="InterPro" id="IPR036291">
    <property type="entry name" value="NAD(P)-bd_dom_sf"/>
</dbReference>
<feature type="active site" description="Proton acceptor; for dehydratase activity" evidence="7">
    <location>
        <position position="966"/>
    </location>
</feature>
<dbReference type="EMBL" id="WOWK01000117">
    <property type="protein sequence ID" value="KAF0318024.1"/>
    <property type="molecule type" value="Genomic_DNA"/>
</dbReference>
<evidence type="ECO:0000256" key="4">
    <source>
        <dbReference type="ARBA" id="ARBA00022679"/>
    </source>
</evidence>
<dbReference type="PROSITE" id="PS52004">
    <property type="entry name" value="KS3_2"/>
    <property type="match status" value="1"/>
</dbReference>
<feature type="region of interest" description="N-terminal hotdog fold" evidence="7">
    <location>
        <begin position="934"/>
        <end position="1069"/>
    </location>
</feature>
<dbReference type="InterPro" id="IPR029063">
    <property type="entry name" value="SAM-dependent_MTases_sf"/>
</dbReference>
<organism evidence="11 12">
    <name type="scientific">Colletotrichum asianum</name>
    <dbReference type="NCBI Taxonomy" id="702518"/>
    <lineage>
        <taxon>Eukaryota</taxon>
        <taxon>Fungi</taxon>
        <taxon>Dikarya</taxon>
        <taxon>Ascomycota</taxon>
        <taxon>Pezizomycotina</taxon>
        <taxon>Sordariomycetes</taxon>
        <taxon>Hypocreomycetidae</taxon>
        <taxon>Glomerellales</taxon>
        <taxon>Glomerellaceae</taxon>
        <taxon>Colletotrichum</taxon>
        <taxon>Colletotrichum gloeosporioides species complex</taxon>
    </lineage>
</organism>
<dbReference type="InterPro" id="IPR001227">
    <property type="entry name" value="Ac_transferase_dom_sf"/>
</dbReference>
<dbReference type="Pfam" id="PF00109">
    <property type="entry name" value="ketoacyl-synt"/>
    <property type="match status" value="1"/>
</dbReference>
<sequence>MAAEREPIAIIGSACRFPGGASSPSKLWDLLRNPRDVLVEFPEDRLVLDNFYNKNADFHGSTNVKNKSYLLSEDIDVFDAAFFHISASEAEGMDPVQRILLETVYEAMEAAGSVAQLRGSQTSVFVGLMTADWADLQMRDTETLSTYAATGTARSIVSNRLAYFFDFKGVSMTIDTACSSSLVALHQAVQSLRSGESTAAIVAGANLILDPSIYISESKLHMLSSESRSRMWDSSADGYARGEGCSALLLKPLSRALADGDHIESVIRQTGVNSDGRTPGITMPSAEAQANLIRSTYRAAGLDSVTDRCQFFECHGTGTAVGDPIEAQAIAEVFFPKNIQSNDKDKMRVGSIKTLIGHLEGCSGLAGVMKASLAIQNRTFPANLLFETINPAIKPYTHQLELVQSSMPWPTTSGTCRRASINSFGFGGTNAHAILESYDPETSEPRTSNTTDFRGPLVFSANSSSSLVEMVRKYSEYIKLNPAVNLDDLAWTLQNKRELFPFKRSFTGFNRDSLTQRMDDFVESNAADDCSPQPLYPDDPPAILGIFTGQGAQWATMGASLIRQSRLFRESIERSEKALAVLPDGPSWSLKAELLAPEDASRLKEAEIAQPLCTAVQIAIFDLAAASGIRFTTVVGHSSGEIAAAYAANIISAADAMAISYYRGYHARLGQGLCGQKGGMMAVSMPYEVAVEFCAQPDWSGRIILAASNSPSSVTLSGDVDAIDEAKTHFDGKGLFSRKLHVDTAYHSHHMLPCADSYLESLKACNIVINEPRADCTWCSSVFGDTVIQEEHLQTLKGQYWVDNMLKPVLFSEAVENSIWNGGPFELVMEIGPHPALKGPTIQVLNSVLCSSPPYGSFLRRGEDAVDTFSIALGQVWYTLGPSFVDFEGYHRASGASTHRMIKGTPTYAWDHGKRYWREGRISRNYRLRKTIPHELLGRRVPDDTEYEMRWRNILRLNEVPWLRGHKFQGQVLYPAAAHIVQALEASKYLTAERSVKLIEIKDVCIHHSIVLEESSTGVETTFTLKILDNKGHTDVIQAEFCNYMFADETKATCRKTTTGRLVLLLKDSHDGGLPAIAAPVSRMSQLEPDSFYAYTKSLGLDYRDVFRGLSHITKGQDCARTTAAWAGAHGCTKYMVHPVLLDLAFQSNLAPLVSSTTGPMGTLYLPTTLDSIVIDPSRLPEFSVLGGTATIDSFVTHLSSSSMTGDIHVYDPTGTSTGIQIEGLGWKTLSEATATNDRLLFSRTAWDVDVCDGVVECDQSSEGSDDHELIFAMDRTALFYFQDLLRQVAPNEVKTFSWHHQRLLEAIEAKLCDIRSGDHSVIQQEWLSDSKEIIDRLHARFPSSIELELMTAISLDLASVVRGETQILEVMLQNNMLDRFYTDGAYAQRLNAYIARVMQQLSHKYPRAKILEIGAGTGGTTRSILNTIGSAGFSSYTYTDISSGFFQKAAEKFSNHRHKMTFKVLNVEDDVTVQNFNKSDYEVIVAANVLHATRKLADTMQHVRSLIKPGGYLVLMEITGNSLAATYTMGALPGWWLGQDDGRRLNPGIPVSEWDTLLRSTGFSGVDKVVYDCPDVAKHTFSVIVSQAIDDQVNLLREPMSAQISSLQERLIIIGGVSEEVSKLSRDIQKLLQQWQHITAVNTLDALDLNTIDQGTFVISLTELDTALFSTTMTDDRLQRLRQLFSQASKVLWLTSGGMSHAPLSNMVVGLGRSLPSELPRLTLQFLDVDSVTEISPALVAKTFLRLVICGRSDPAKRHVFYATEPELKLRADKTLVPRIVLDSAMNDRFNSTRRTITHQVHKDSTPVEVVANASKGQLLLQEATPLATSNRTIVDVQYSTTIAKGCCLSIGTARGSPKLVLAASDINASRICAVDEKHFVASDDIIASPSVLLHEMASHIVARKITEIVPNGLTALVYEPTVHLAAAIEIQSRKLNRKVVFSSSKAKTPNGWISIHMHATGRALRHMVPRSVGCLIVVDQSPPNKLLSSLPKGSVVHRLSEYSITVDRVLLELVYPDAMQSSLHQHLPDTMDVQSLVGMAYKSTSYPSITDWNRSEMTAAVRPLEPCRSMRPNRSYLLVGMTGDLGRSLCKWMITNGARYIVLASRRPEIGHDWLEEMSGLGAIIEVFEMDVSDRTSVHNVYNKIKSRLPPVGGVCNAAMALEDKLFVDMTAESLNKVLAPKVQGSQILDEIFGDELDFFVLFSSLASVFGNAGQSNYHAANLFMQGLCSQRRARGLPASVMHIGFVTDIGYVARSGRQFKNHLSRLSLQLMSESDLQYLFAEAIVNSRPDSKGSWDIVAGIKPFVDSTEPGQAHPPFYANPRFAHFIHDNNGDLTLTENRKQAVTGQEAVKLRLGESKSEKEAISVVQKAFSKQLESMLQIGPNTVYSQRSLMSLGLDSLIAIEIRHWFHQVLDLDISVLSILKYSTVADICTDIARSWLSLRAVSH</sequence>
<dbReference type="InterPro" id="IPR050091">
    <property type="entry name" value="PKS_NRPS_Biosynth_Enz"/>
</dbReference>
<evidence type="ECO:0000256" key="7">
    <source>
        <dbReference type="PROSITE-ProRule" id="PRU01363"/>
    </source>
</evidence>
<name>A0A8H3ZFQ9_9PEZI</name>
<keyword evidence="4" id="KW-0808">Transferase</keyword>
<evidence type="ECO:0000313" key="11">
    <source>
        <dbReference type="EMBL" id="KAF0318024.1"/>
    </source>
</evidence>
<dbReference type="InterPro" id="IPR042104">
    <property type="entry name" value="PKS_dehydratase_sf"/>
</dbReference>
<dbReference type="GO" id="GO:0031177">
    <property type="term" value="F:phosphopantetheine binding"/>
    <property type="evidence" value="ECO:0007669"/>
    <property type="project" value="InterPro"/>
</dbReference>
<dbReference type="PANTHER" id="PTHR43775:SF20">
    <property type="entry name" value="HYBRID PKS-NRPS SYNTHETASE APDA"/>
    <property type="match status" value="1"/>
</dbReference>
<dbReference type="InterPro" id="IPR049900">
    <property type="entry name" value="PKS_mFAS_DH"/>
</dbReference>
<dbReference type="SUPFAM" id="SSF47336">
    <property type="entry name" value="ACP-like"/>
    <property type="match status" value="1"/>
</dbReference>
<keyword evidence="3" id="KW-0489">Methyltransferase</keyword>
<dbReference type="SUPFAM" id="SSF55048">
    <property type="entry name" value="Probable ACP-binding domain of malonyl-CoA ACP transacylase"/>
    <property type="match status" value="1"/>
</dbReference>
<dbReference type="Gene3D" id="3.40.47.10">
    <property type="match status" value="1"/>
</dbReference>
<dbReference type="Gene3D" id="3.40.366.10">
    <property type="entry name" value="Malonyl-Coenzyme A Acyl Carrier Protein, domain 2"/>
    <property type="match status" value="1"/>
</dbReference>
<dbReference type="SUPFAM" id="SSF53901">
    <property type="entry name" value="Thiolase-like"/>
    <property type="match status" value="1"/>
</dbReference>
<keyword evidence="12" id="KW-1185">Reference proteome</keyword>
<dbReference type="InterPro" id="IPR013217">
    <property type="entry name" value="Methyltransf_12"/>
</dbReference>
<dbReference type="InterPro" id="IPR020841">
    <property type="entry name" value="PKS_Beta-ketoAc_synthase_dom"/>
</dbReference>
<evidence type="ECO:0000259" key="9">
    <source>
        <dbReference type="PROSITE" id="PS52004"/>
    </source>
</evidence>
<dbReference type="InterPro" id="IPR057326">
    <property type="entry name" value="KR_dom"/>
</dbReference>
<dbReference type="InterPro" id="IPR016036">
    <property type="entry name" value="Malonyl_transacylase_ACP-bd"/>
</dbReference>
<dbReference type="PROSITE" id="PS00012">
    <property type="entry name" value="PHOSPHOPANTETHEINE"/>
    <property type="match status" value="1"/>
</dbReference>
<feature type="domain" description="Carrier" evidence="8">
    <location>
        <begin position="2365"/>
        <end position="2442"/>
    </location>
</feature>
<dbReference type="InterPro" id="IPR020807">
    <property type="entry name" value="PKS_DH"/>
</dbReference>
<evidence type="ECO:0000256" key="3">
    <source>
        <dbReference type="ARBA" id="ARBA00022603"/>
    </source>
</evidence>
<dbReference type="Gene3D" id="3.40.50.150">
    <property type="entry name" value="Vaccinia Virus protein VP39"/>
    <property type="match status" value="1"/>
</dbReference>
<gene>
    <name evidence="11" type="ORF">GQ607_014721</name>
</gene>
<dbReference type="CDD" id="cd00833">
    <property type="entry name" value="PKS"/>
    <property type="match status" value="1"/>
</dbReference>
<dbReference type="GO" id="GO:0004315">
    <property type="term" value="F:3-oxoacyl-[acyl-carrier-protein] synthase activity"/>
    <property type="evidence" value="ECO:0007669"/>
    <property type="project" value="InterPro"/>
</dbReference>
<dbReference type="Gene3D" id="3.40.50.720">
    <property type="entry name" value="NAD(P)-binding Rossmann-like Domain"/>
    <property type="match status" value="2"/>
</dbReference>
<dbReference type="Pfam" id="PF08242">
    <property type="entry name" value="Methyltransf_12"/>
    <property type="match status" value="1"/>
</dbReference>
<dbReference type="SUPFAM" id="SSF53335">
    <property type="entry name" value="S-adenosyl-L-methionine-dependent methyltransferases"/>
    <property type="match status" value="1"/>
</dbReference>
<dbReference type="PROSITE" id="PS50075">
    <property type="entry name" value="CARRIER"/>
    <property type="match status" value="1"/>
</dbReference>
<dbReference type="InterPro" id="IPR049551">
    <property type="entry name" value="PKS_DH_C"/>
</dbReference>
<evidence type="ECO:0000259" key="10">
    <source>
        <dbReference type="PROSITE" id="PS52019"/>
    </source>
</evidence>
<evidence type="ECO:0000313" key="12">
    <source>
        <dbReference type="Proteomes" id="UP000434172"/>
    </source>
</evidence>
<dbReference type="InterPro" id="IPR016039">
    <property type="entry name" value="Thiolase-like"/>
</dbReference>
<dbReference type="InterPro" id="IPR016035">
    <property type="entry name" value="Acyl_Trfase/lysoPLipase"/>
</dbReference>
<protein>
    <submittedName>
        <fullName evidence="11">Hybrid nrps pks</fullName>
    </submittedName>
</protein>
<dbReference type="Proteomes" id="UP000434172">
    <property type="component" value="Unassembled WGS sequence"/>
</dbReference>
<dbReference type="SUPFAM" id="SSF51735">
    <property type="entry name" value="NAD(P)-binding Rossmann-fold domains"/>
    <property type="match status" value="1"/>
</dbReference>
<dbReference type="PANTHER" id="PTHR43775">
    <property type="entry name" value="FATTY ACID SYNTHASE"/>
    <property type="match status" value="1"/>
</dbReference>
<dbReference type="Pfam" id="PF08659">
    <property type="entry name" value="KR"/>
    <property type="match status" value="1"/>
</dbReference>
<feature type="region of interest" description="C-terminal hotdog fold" evidence="7">
    <location>
        <begin position="1084"/>
        <end position="1236"/>
    </location>
</feature>
<dbReference type="GO" id="GO:0032259">
    <property type="term" value="P:methylation"/>
    <property type="evidence" value="ECO:0007669"/>
    <property type="project" value="UniProtKB-KW"/>
</dbReference>